<dbReference type="Pfam" id="PF00121">
    <property type="entry name" value="TIM"/>
    <property type="match status" value="1"/>
</dbReference>
<sequence length="242" mass="27022">MGLTAMIKSNFKIFVNFKTYPQGRGMEAVRLARICQKLGEEKKMTIIPVVQAVDIYRVRKETEVSPWVQHIDWQESGQHTGWINLEAVVEAGAVGTLLNHSEHRIPPGKIRQILKRVAVVAVAGNRFARQEGRTFQVMVCCRTLGQLERLVKLKPDFLAYEPPELIGGTVSVSREKPRAVEKAVRICRRYDMPLIVGAGIHSGKDVLLAKKMGAMGVLVSSAVVLSEDPEEKIKEMLTLLHC</sequence>
<dbReference type="AlphaFoldDB" id="A0A2H0WR56"/>
<gene>
    <name evidence="2" type="ORF">COT63_01755</name>
</gene>
<evidence type="ECO:0000313" key="2">
    <source>
        <dbReference type="EMBL" id="PIS15101.1"/>
    </source>
</evidence>
<evidence type="ECO:0000256" key="1">
    <source>
        <dbReference type="ARBA" id="ARBA00023235"/>
    </source>
</evidence>
<protein>
    <submittedName>
        <fullName evidence="2">Uncharacterized protein</fullName>
    </submittedName>
</protein>
<accession>A0A2H0WR56</accession>
<dbReference type="Gene3D" id="3.20.20.70">
    <property type="entry name" value="Aldolase class I"/>
    <property type="match status" value="1"/>
</dbReference>
<comment type="caution">
    <text evidence="2">The sequence shown here is derived from an EMBL/GenBank/DDBJ whole genome shotgun (WGS) entry which is preliminary data.</text>
</comment>
<dbReference type="PROSITE" id="PS51440">
    <property type="entry name" value="TIM_2"/>
    <property type="match status" value="1"/>
</dbReference>
<dbReference type="InterPro" id="IPR035990">
    <property type="entry name" value="TIM_sf"/>
</dbReference>
<proteinExistence type="predicted"/>
<reference evidence="3" key="1">
    <citation type="submission" date="2017-09" db="EMBL/GenBank/DDBJ databases">
        <title>Depth-based differentiation of microbial function through sediment-hosted aquifers and enrichment of novel symbionts in the deep terrestrial subsurface.</title>
        <authorList>
            <person name="Probst A.J."/>
            <person name="Ladd B."/>
            <person name="Jarett J.K."/>
            <person name="Geller-Mcgrath D.E."/>
            <person name="Sieber C.M.K."/>
            <person name="Emerson J.B."/>
            <person name="Anantharaman K."/>
            <person name="Thomas B.C."/>
            <person name="Malmstrom R."/>
            <person name="Stieglmeier M."/>
            <person name="Klingl A."/>
            <person name="Woyke T."/>
            <person name="Ryan C.M."/>
            <person name="Banfield J.F."/>
        </authorList>
    </citation>
    <scope>NUCLEOTIDE SEQUENCE [LARGE SCALE GENOMIC DNA]</scope>
</reference>
<dbReference type="EMBL" id="PEZH01000032">
    <property type="protein sequence ID" value="PIS15101.1"/>
    <property type="molecule type" value="Genomic_DNA"/>
</dbReference>
<dbReference type="GO" id="GO:0006094">
    <property type="term" value="P:gluconeogenesis"/>
    <property type="evidence" value="ECO:0007669"/>
    <property type="project" value="UniProtKB-UniPathway"/>
</dbReference>
<dbReference type="SUPFAM" id="SSF51351">
    <property type="entry name" value="Triosephosphate isomerase (TIM)"/>
    <property type="match status" value="1"/>
</dbReference>
<dbReference type="UniPathway" id="UPA00138"/>
<dbReference type="GO" id="GO:0004807">
    <property type="term" value="F:triose-phosphate isomerase activity"/>
    <property type="evidence" value="ECO:0007669"/>
    <property type="project" value="InterPro"/>
</dbReference>
<dbReference type="GO" id="GO:0006096">
    <property type="term" value="P:glycolytic process"/>
    <property type="evidence" value="ECO:0007669"/>
    <property type="project" value="UniProtKB-UniPathway"/>
</dbReference>
<evidence type="ECO:0000313" key="3">
    <source>
        <dbReference type="Proteomes" id="UP000231282"/>
    </source>
</evidence>
<keyword evidence="1" id="KW-0413">Isomerase</keyword>
<dbReference type="Proteomes" id="UP000231282">
    <property type="component" value="Unassembled WGS sequence"/>
</dbReference>
<dbReference type="UniPathway" id="UPA00109">
    <property type="reaction ID" value="UER00189"/>
</dbReference>
<dbReference type="InterPro" id="IPR013785">
    <property type="entry name" value="Aldolase_TIM"/>
</dbReference>
<dbReference type="InterPro" id="IPR000652">
    <property type="entry name" value="Triosephosphate_isomerase"/>
</dbReference>
<organism evidence="2 3">
    <name type="scientific">Candidatus Shapirobacteria bacterium CG09_land_8_20_14_0_10_38_17</name>
    <dbReference type="NCBI Taxonomy" id="1974884"/>
    <lineage>
        <taxon>Bacteria</taxon>
        <taxon>Candidatus Shapironibacteriota</taxon>
    </lineage>
</organism>
<dbReference type="NCBIfam" id="NF003302">
    <property type="entry name" value="PRK04302.1"/>
    <property type="match status" value="1"/>
</dbReference>
<name>A0A2H0WR56_9BACT</name>